<evidence type="ECO:0000313" key="2">
    <source>
        <dbReference type="Proteomes" id="UP000266313"/>
    </source>
</evidence>
<dbReference type="Proteomes" id="UP000266313">
    <property type="component" value="Chromosome"/>
</dbReference>
<sequence length="138" mass="14967">MTRSAILSRSDVPSHSGLKEAIKGLKFQLAVDESYVPMESSGYLPCTINGEDSGINIRFESAAAYLAKFPGAQAQAGERETLITLRSEGDPREDVCVLMIAAILAQNFGAIVHDPKKDVMYSAEKLISEARSQFAELD</sequence>
<accession>A0A250KND3</accession>
<name>A0A250KND3_9GAMM</name>
<proteinExistence type="predicted"/>
<gene>
    <name evidence="1" type="ORF">sS8_1092</name>
</gene>
<protein>
    <submittedName>
        <fullName evidence="1">Uncharacterized protein</fullName>
    </submittedName>
</protein>
<reference evidence="1 2" key="1">
    <citation type="submission" date="2016-12" db="EMBL/GenBank/DDBJ databases">
        <title>Genome sequencing of Methylocaldum marinum.</title>
        <authorList>
            <person name="Takeuchi M."/>
            <person name="Kamagata Y."/>
            <person name="Hiraoka S."/>
            <person name="Oshima K."/>
            <person name="Hattori M."/>
            <person name="Iwasaki W."/>
        </authorList>
    </citation>
    <scope>NUCLEOTIDE SEQUENCE [LARGE SCALE GENOMIC DNA]</scope>
    <source>
        <strain evidence="1 2">S8</strain>
    </source>
</reference>
<dbReference type="AlphaFoldDB" id="A0A250KND3"/>
<dbReference type="EMBL" id="AP017928">
    <property type="protein sequence ID" value="BBA33054.1"/>
    <property type="molecule type" value="Genomic_DNA"/>
</dbReference>
<keyword evidence="2" id="KW-1185">Reference proteome</keyword>
<evidence type="ECO:0000313" key="1">
    <source>
        <dbReference type="EMBL" id="BBA33054.1"/>
    </source>
</evidence>
<dbReference type="KEGG" id="mmai:sS8_1092"/>
<organism evidence="1 2">
    <name type="scientific">Methylocaldum marinum</name>
    <dbReference type="NCBI Taxonomy" id="1432792"/>
    <lineage>
        <taxon>Bacteria</taxon>
        <taxon>Pseudomonadati</taxon>
        <taxon>Pseudomonadota</taxon>
        <taxon>Gammaproteobacteria</taxon>
        <taxon>Methylococcales</taxon>
        <taxon>Methylococcaceae</taxon>
        <taxon>Methylocaldum</taxon>
    </lineage>
</organism>